<reference evidence="2" key="1">
    <citation type="submission" date="2022-01" db="EMBL/GenBank/DDBJ databases">
        <title>Genome Sequence Resource for Two Populations of Ditylenchus destructor, the Migratory Endoparasitic Phytonematode.</title>
        <authorList>
            <person name="Zhang H."/>
            <person name="Lin R."/>
            <person name="Xie B."/>
        </authorList>
    </citation>
    <scope>NUCLEOTIDE SEQUENCE</scope>
    <source>
        <strain evidence="2">BazhouSP</strain>
    </source>
</reference>
<dbReference type="AlphaFoldDB" id="A0AAD4MX92"/>
<gene>
    <name evidence="2" type="ORF">DdX_13093</name>
</gene>
<dbReference type="Proteomes" id="UP001201812">
    <property type="component" value="Unassembled WGS sequence"/>
</dbReference>
<proteinExistence type="predicted"/>
<dbReference type="EMBL" id="JAKKPZ010000049">
    <property type="protein sequence ID" value="KAI1706253.1"/>
    <property type="molecule type" value="Genomic_DNA"/>
</dbReference>
<keyword evidence="1" id="KW-0472">Membrane</keyword>
<keyword evidence="1" id="KW-0812">Transmembrane</keyword>
<keyword evidence="1" id="KW-1133">Transmembrane helix</keyword>
<organism evidence="2 3">
    <name type="scientific">Ditylenchus destructor</name>
    <dbReference type="NCBI Taxonomy" id="166010"/>
    <lineage>
        <taxon>Eukaryota</taxon>
        <taxon>Metazoa</taxon>
        <taxon>Ecdysozoa</taxon>
        <taxon>Nematoda</taxon>
        <taxon>Chromadorea</taxon>
        <taxon>Rhabditida</taxon>
        <taxon>Tylenchina</taxon>
        <taxon>Tylenchomorpha</taxon>
        <taxon>Sphaerularioidea</taxon>
        <taxon>Anguinidae</taxon>
        <taxon>Anguininae</taxon>
        <taxon>Ditylenchus</taxon>
    </lineage>
</organism>
<name>A0AAD4MX92_9BILA</name>
<feature type="transmembrane region" description="Helical" evidence="1">
    <location>
        <begin position="142"/>
        <end position="167"/>
    </location>
</feature>
<feature type="transmembrane region" description="Helical" evidence="1">
    <location>
        <begin position="30"/>
        <end position="50"/>
    </location>
</feature>
<feature type="transmembrane region" description="Helical" evidence="1">
    <location>
        <begin position="98"/>
        <end position="122"/>
    </location>
</feature>
<accession>A0AAD4MX92</accession>
<feature type="transmembrane region" description="Helical" evidence="1">
    <location>
        <begin position="56"/>
        <end position="77"/>
    </location>
</feature>
<protein>
    <submittedName>
        <fullName evidence="2">Uncharacterized protein</fullName>
    </submittedName>
</protein>
<evidence type="ECO:0000313" key="2">
    <source>
        <dbReference type="EMBL" id="KAI1706253.1"/>
    </source>
</evidence>
<evidence type="ECO:0000313" key="3">
    <source>
        <dbReference type="Proteomes" id="UP001201812"/>
    </source>
</evidence>
<sequence>METTLLPSYNELCLSAKALQKNIHLHLAQLAQLILSLGSLALLIIAIWTYKRNKLVLHFNFILIMTNIIILYALNSIALIAEPLRYQVRRYEKEGSKYALLCTIIIWILSVTYISCMVILAWNDVTFQSPAIFSTLTNDRNSTYLISSHTFCLMVVIITAITDYFLLYTNRKNRSK</sequence>
<evidence type="ECO:0000256" key="1">
    <source>
        <dbReference type="SAM" id="Phobius"/>
    </source>
</evidence>
<comment type="caution">
    <text evidence="2">The sequence shown here is derived from an EMBL/GenBank/DDBJ whole genome shotgun (WGS) entry which is preliminary data.</text>
</comment>
<keyword evidence="3" id="KW-1185">Reference proteome</keyword>